<organism evidence="3 4">
    <name type="scientific">Cryobacterium tepidiphilum</name>
    <dbReference type="NCBI Taxonomy" id="2486026"/>
    <lineage>
        <taxon>Bacteria</taxon>
        <taxon>Bacillati</taxon>
        <taxon>Actinomycetota</taxon>
        <taxon>Actinomycetes</taxon>
        <taxon>Micrococcales</taxon>
        <taxon>Microbacteriaceae</taxon>
        <taxon>Cryobacterium</taxon>
    </lineage>
</organism>
<proteinExistence type="predicted"/>
<dbReference type="Gene3D" id="1.10.30.50">
    <property type="match status" value="1"/>
</dbReference>
<evidence type="ECO:0000259" key="2">
    <source>
        <dbReference type="SMART" id="SM00507"/>
    </source>
</evidence>
<comment type="caution">
    <text evidence="3">The sequence shown here is derived from an EMBL/GenBank/DDBJ whole genome shotgun (WGS) entry which is preliminary data.</text>
</comment>
<feature type="domain" description="HNH nuclease" evidence="2">
    <location>
        <begin position="314"/>
        <end position="367"/>
    </location>
</feature>
<feature type="region of interest" description="Disordered" evidence="1">
    <location>
        <begin position="1"/>
        <end position="24"/>
    </location>
</feature>
<keyword evidence="3" id="KW-0255">Endonuclease</keyword>
<gene>
    <name evidence="3" type="ORF">EEJ31_08545</name>
</gene>
<accession>A0A3M8LC72</accession>
<name>A0A3M8LC72_9MICO</name>
<dbReference type="CDD" id="cd00085">
    <property type="entry name" value="HNHc"/>
    <property type="match status" value="1"/>
</dbReference>
<dbReference type="Proteomes" id="UP000279859">
    <property type="component" value="Unassembled WGS sequence"/>
</dbReference>
<keyword evidence="4" id="KW-1185">Reference proteome</keyword>
<reference evidence="3 4" key="1">
    <citation type="submission" date="2018-11" db="EMBL/GenBank/DDBJ databases">
        <title>Cryobacterium sp. nov., isolated from rhizosphere soil of lettuce.</title>
        <authorList>
            <person name="Wang Y."/>
        </authorList>
    </citation>
    <scope>NUCLEOTIDE SEQUENCE [LARGE SCALE GENOMIC DNA]</scope>
    <source>
        <strain evidence="3 4">NEAU-85</strain>
    </source>
</reference>
<dbReference type="SMART" id="SM00507">
    <property type="entry name" value="HNHc"/>
    <property type="match status" value="1"/>
</dbReference>
<dbReference type="InterPro" id="IPR003870">
    <property type="entry name" value="DUF222"/>
</dbReference>
<keyword evidence="3" id="KW-0540">Nuclease</keyword>
<evidence type="ECO:0000313" key="4">
    <source>
        <dbReference type="Proteomes" id="UP000279859"/>
    </source>
</evidence>
<keyword evidence="3" id="KW-0378">Hydrolase</keyword>
<dbReference type="AlphaFoldDB" id="A0A3M8LC72"/>
<protein>
    <submittedName>
        <fullName evidence="3">HNH endonuclease</fullName>
    </submittedName>
</protein>
<dbReference type="EMBL" id="RDSR01000012">
    <property type="protein sequence ID" value="RNE62264.1"/>
    <property type="molecule type" value="Genomic_DNA"/>
</dbReference>
<evidence type="ECO:0000313" key="3">
    <source>
        <dbReference type="EMBL" id="RNE62264.1"/>
    </source>
</evidence>
<dbReference type="InterPro" id="IPR003615">
    <property type="entry name" value="HNH_nuc"/>
</dbReference>
<dbReference type="GO" id="GO:0004519">
    <property type="term" value="F:endonuclease activity"/>
    <property type="evidence" value="ECO:0007669"/>
    <property type="project" value="UniProtKB-KW"/>
</dbReference>
<sequence>MEAWLPHRHGPDHPGDPGLRPGARRRVRLGELTRPRQEMGEILPPLFPAVAAGLSSGELGVDSADAITAGLAEVAPRAEVADLQAAERALVAAATGVVTAETADVPYPGFAFSADLIRGQVQVWAARLDPDGVVPTEVGREARSSIGFGRLRNGLYPLRGGATPELRGIMDNVFNTYLSARAPLPGPAFPTEKEQALIQERIDAGELIPGAEQILDDRTGGEKRADILRMVFDAAARQPGTPTMGGAAPTVTVHVNATDLTTGRGAGWVDGVEAPVSLRTVRQAMCAGGYEEVIFSEHGNILGWSKTQRCFTAQQRKALLARDGDTCIIPDCPIPAQWCEAHHVIPWQQINETSIDNGVLLCWYHHHTIHTSGWQIRMIRGRPQVKAPPWVDHTGTWRPAGTHRATTPTARLTQRITPAL</sequence>
<evidence type="ECO:0000256" key="1">
    <source>
        <dbReference type="SAM" id="MobiDB-lite"/>
    </source>
</evidence>
<dbReference type="Pfam" id="PF02720">
    <property type="entry name" value="DUF222"/>
    <property type="match status" value="1"/>
</dbReference>